<organism evidence="2 3">
    <name type="scientific">Angomonas deanei</name>
    <dbReference type="NCBI Taxonomy" id="59799"/>
    <lineage>
        <taxon>Eukaryota</taxon>
        <taxon>Discoba</taxon>
        <taxon>Euglenozoa</taxon>
        <taxon>Kinetoplastea</taxon>
        <taxon>Metakinetoplastina</taxon>
        <taxon>Trypanosomatida</taxon>
        <taxon>Trypanosomatidae</taxon>
        <taxon>Strigomonadinae</taxon>
        <taxon>Angomonas</taxon>
    </lineage>
</organism>
<keyword evidence="3" id="KW-1185">Reference proteome</keyword>
<feature type="compositionally biased region" description="Basic and acidic residues" evidence="1">
    <location>
        <begin position="852"/>
        <end position="874"/>
    </location>
</feature>
<evidence type="ECO:0000313" key="3">
    <source>
        <dbReference type="Proteomes" id="UP000515908"/>
    </source>
</evidence>
<protein>
    <submittedName>
        <fullName evidence="2">Uncharacterized protein</fullName>
    </submittedName>
</protein>
<feature type="region of interest" description="Disordered" evidence="1">
    <location>
        <begin position="852"/>
        <end position="878"/>
    </location>
</feature>
<accession>A0A7G2C4I8</accession>
<reference evidence="2 3" key="1">
    <citation type="submission" date="2020-08" db="EMBL/GenBank/DDBJ databases">
        <authorList>
            <person name="Newling K."/>
            <person name="Davey J."/>
            <person name="Forrester S."/>
        </authorList>
    </citation>
    <scope>NUCLEOTIDE SEQUENCE [LARGE SCALE GENOMIC DNA]</scope>
    <source>
        <strain evidence="3">Crithidia deanei Carvalho (ATCC PRA-265)</strain>
    </source>
</reference>
<evidence type="ECO:0000313" key="2">
    <source>
        <dbReference type="EMBL" id="CAD2213657.1"/>
    </source>
</evidence>
<evidence type="ECO:0000256" key="1">
    <source>
        <dbReference type="SAM" id="MobiDB-lite"/>
    </source>
</evidence>
<sequence length="884" mass="100713">MSFIYLNDIINEYKDVVSKKKPGDVGADGETVNMRRTYNTHIVRLCQVLFMNKKALLHLYSHADPDVLDTLITGTLARDFFETLDALEEYYDQLCGKMKKMMEEEKVKELNESGVPPEERLVFEKTISDLRTMLIASETLYEHLYKKTFEGKADPDKASAIHLCTTAAKQIAPPTSRPTAAKDNKMLLIPHRPLAAVTPSVVVKDNVVEDSREFIPITRTSYFRESMYEERHIREKPNDQHLPHETRKVARPVKDADFFDVHGDTTTTTNISLIFDTTAVHTDAWHALSGELCDHSLQAFPRYGEPPRELELFVPFCFSARQSKIHPITNENKQNSSNAPLVFGVEANVTSGNNNVWSNMILQNRLTSFKGVQLDLTKVFDHMCPRVQSRLTKLVGYLVDYYQTVNGVSTHKYVTNVHLAFRNLCQSPTREDLYRLEEEGVISKSPQNDKDGKVKEQSLKSFVHLPLMFVEEDDYRAGPTSTTYRQVSDENATNVTRSLHPFLWTESINNFIVHEKNYLPVYYDTVVDAEHNHETRPLRMSRRESGTFFRFPFLKHCISVRSLLSLYTDANGNKLLDKMLDAISDILFSFYAQTPSGNVLYHFNTLPLGLVITTEIQHLIACTMAGIEGYRTATKEERHATDGGEGEELMVALVDSSSAIHVCGRKKDITDYLKEFAGTFASFFSPVALPGQKTAKKSVLALSLENVVPMTDYIVNSIRYVHGVVGDETATPPRPPQFPFVTLSPHLLQKFNFFFEKLFLYHYPTTIQVERENQRGSYPDLRDGQIKESCLRTVHHRRRGVRATCSHHRLGVHAESVAVLFQNSACPRNKELFPRRAHLFFRDGLLDTHGKAEAERGDVGADTTRGDRPRERHPQRQFHCVQLG</sequence>
<name>A0A7G2C4I8_9TRYP</name>
<dbReference type="Proteomes" id="UP000515908">
    <property type="component" value="Chromosome 02"/>
</dbReference>
<dbReference type="VEuPathDB" id="TriTrypDB:ADEAN_000110000"/>
<dbReference type="EMBL" id="LR877146">
    <property type="protein sequence ID" value="CAD2213657.1"/>
    <property type="molecule type" value="Genomic_DNA"/>
</dbReference>
<proteinExistence type="predicted"/>
<gene>
    <name evidence="2" type="ORF">ADEAN_000110000</name>
</gene>
<dbReference type="AlphaFoldDB" id="A0A7G2C4I8"/>